<evidence type="ECO:0000256" key="8">
    <source>
        <dbReference type="SAM" id="MobiDB-lite"/>
    </source>
</evidence>
<feature type="region of interest" description="C-terminal hotdog fold" evidence="7">
    <location>
        <begin position="1868"/>
        <end position="2006"/>
    </location>
</feature>
<dbReference type="InterPro" id="IPR016036">
    <property type="entry name" value="Malonyl_transacylase_ACP-bd"/>
</dbReference>
<evidence type="ECO:0000256" key="3">
    <source>
        <dbReference type="ARBA" id="ARBA00022679"/>
    </source>
</evidence>
<reference evidence="12 13" key="1">
    <citation type="submission" date="2023-04" db="EMBL/GenBank/DDBJ databases">
        <title>Genomic diversity of scab-causing Streptomyces spp. in the province of Quebec, Canada.</title>
        <authorList>
            <person name="Biessy A."/>
            <person name="Cadieux M."/>
            <person name="Ciotola M."/>
            <person name="Filion M."/>
        </authorList>
    </citation>
    <scope>NUCLEOTIDE SEQUENCE [LARGE SCALE GENOMIC DNA]</scope>
    <source>
        <strain evidence="12 13">B21-103</strain>
    </source>
</reference>
<evidence type="ECO:0000256" key="4">
    <source>
        <dbReference type="ARBA" id="ARBA00023194"/>
    </source>
</evidence>
<dbReference type="Pfam" id="PF08659">
    <property type="entry name" value="KR"/>
    <property type="match status" value="1"/>
</dbReference>
<feature type="region of interest" description="N-terminal hotdog fold" evidence="7">
    <location>
        <begin position="1726"/>
        <end position="1857"/>
    </location>
</feature>
<dbReference type="SUPFAM" id="SSF51735">
    <property type="entry name" value="NAD(P)-binding Rossmann-fold domains"/>
    <property type="match status" value="2"/>
</dbReference>
<dbReference type="Pfam" id="PF02801">
    <property type="entry name" value="Ketoacyl-synt_C"/>
    <property type="match status" value="1"/>
</dbReference>
<evidence type="ECO:0000256" key="1">
    <source>
        <dbReference type="ARBA" id="ARBA00022450"/>
    </source>
</evidence>
<feature type="domain" description="Carrier" evidence="9">
    <location>
        <begin position="1144"/>
        <end position="1221"/>
    </location>
</feature>
<dbReference type="InterPro" id="IPR001227">
    <property type="entry name" value="Ac_transferase_dom_sf"/>
</dbReference>
<feature type="compositionally biased region" description="Low complexity" evidence="8">
    <location>
        <begin position="937"/>
        <end position="946"/>
    </location>
</feature>
<keyword evidence="6" id="KW-0012">Acyltransferase</keyword>
<evidence type="ECO:0000259" key="11">
    <source>
        <dbReference type="PROSITE" id="PS52019"/>
    </source>
</evidence>
<dbReference type="InterPro" id="IPR036736">
    <property type="entry name" value="ACP-like_sf"/>
</dbReference>
<dbReference type="InterPro" id="IPR009081">
    <property type="entry name" value="PP-bd_ACP"/>
</dbReference>
<dbReference type="PROSITE" id="PS00606">
    <property type="entry name" value="KS3_1"/>
    <property type="match status" value="1"/>
</dbReference>
<evidence type="ECO:0000256" key="6">
    <source>
        <dbReference type="ARBA" id="ARBA00023315"/>
    </source>
</evidence>
<dbReference type="SUPFAM" id="SSF55048">
    <property type="entry name" value="Probable ACP-binding domain of malonyl-CoA ACP transacylase"/>
    <property type="match status" value="1"/>
</dbReference>
<gene>
    <name evidence="12" type="ORF">QBA37_03540</name>
</gene>
<feature type="active site" description="Proton donor; for dehydratase activity" evidence="7">
    <location>
        <position position="1927"/>
    </location>
</feature>
<keyword evidence="1" id="KW-0596">Phosphopantetheine</keyword>
<dbReference type="Gene3D" id="1.10.1200.10">
    <property type="entry name" value="ACP-like"/>
    <property type="match status" value="1"/>
</dbReference>
<dbReference type="Pfam" id="PF00698">
    <property type="entry name" value="Acyl_transf_1"/>
    <property type="match status" value="1"/>
</dbReference>
<evidence type="ECO:0000313" key="13">
    <source>
        <dbReference type="Proteomes" id="UP001382181"/>
    </source>
</evidence>
<dbReference type="InterPro" id="IPR049900">
    <property type="entry name" value="PKS_mFAS_DH"/>
</dbReference>
<dbReference type="PANTHER" id="PTHR43775:SF51">
    <property type="entry name" value="INACTIVE PHENOLPHTHIOCEROL SYNTHESIS POLYKETIDE SYNTHASE TYPE I PKS1-RELATED"/>
    <property type="match status" value="1"/>
</dbReference>
<dbReference type="InterPro" id="IPR014031">
    <property type="entry name" value="Ketoacyl_synth_C"/>
</dbReference>
<dbReference type="SUPFAM" id="SSF52151">
    <property type="entry name" value="FabD/lysophospholipase-like"/>
    <property type="match status" value="1"/>
</dbReference>
<dbReference type="Gene3D" id="3.40.47.10">
    <property type="match status" value="1"/>
</dbReference>
<dbReference type="PANTHER" id="PTHR43775">
    <property type="entry name" value="FATTY ACID SYNTHASE"/>
    <property type="match status" value="1"/>
</dbReference>
<evidence type="ECO:0000256" key="7">
    <source>
        <dbReference type="PROSITE-ProRule" id="PRU01363"/>
    </source>
</evidence>
<evidence type="ECO:0000313" key="12">
    <source>
        <dbReference type="EMBL" id="MEH0558343.1"/>
    </source>
</evidence>
<feature type="domain" description="PKS/mFAS DH" evidence="11">
    <location>
        <begin position="1726"/>
        <end position="2006"/>
    </location>
</feature>
<sequence>MPTSRPRQVPIAVVGVGALMPGEHGADGFWRTVLAGRDLITDVPAARWLVEDYYDPDPTAPDKTYARRGAFLSDVGFDPMAFGIPPNTLAATDTVQLLALTVAEQVFADAGGLAGADRDRVSVILGAGATELFTHMTARIQRPVWIKALRENGIPEDEAQAVCDSITDHYTPWQESTFPGLLGNVIAGRIANRFDLHGTNHITDAACASSFAALSAAVSELSLRRADLVISGGVDASNDAGTFMCFSKTPALSPTGDCRPFSDTADGTMLGEGIAMYALKRLEDAERAGDRIHAVVRGIGTSSDGRSGAIYAPLPEGQARALRRTYEDAGYGPETVELVEAHGTGTSAGDGAEFAALRQVYEESDREDRQWCALGSVKSQVGHTKCAAGAVGLLKSVLALSHQVLPPMIKVDRPDPAMRIDDSPFYVNTRTRPWVRSPDRPRRAAVSSFGFGGSNFHVTLEEYTPPAGSGGRAAWRTRTAPTELVLLSAPSAAALLERAPDSARPLPETARESQQTFRTTDPVRLAIVAADTDDLSDKLAQAFALIGRQPDTAFSTPTGVHYATGAAPVGRIGFLFPGQGAQYVGMGADVAMLSPAAQAVWDRLGTMEFDHRPLHRAVFPPPAFGDEERAAQQALLTATEWAQPALAVQSLALAEVLRGLGLRPDCVAGHSFGELVALHAAGALEAEPLVGLARRRGELMREAAAVPGAMLAVAAGRDRIQEVVAGCGVTDVWPANHNAPAQTVLSGVSESLAIVEQKLAAEGITTRRLQAATAFHSPVVAGASRPLLGHLREMPVGEPRLEVYGNADAALYPSDPDEIRHRIAGHLASPVLFDDQIEAMYAAGVRTFVEVGAGDTLTGLVTQILGDRRHLAVGLDRKGRNGVTSLQDALGRLSVWGVPLDHDDLWAPYAPPAAAAEEQKPRMTVQINGRNQGRVYPPAGGAAALPAPNPPRPAEVAPPAVQVPAAATAVAGAAVPVSTVAPPVQPVHAAPAPAGMGTGPGTDAGWLTVIDNVQRYTAQAHEACQRMLIDSHLAFLQMTETTFSAMLGAQNGGHVGAPALFTSPGATAAPVALPAQAVATTPAMAPAPPMAPVPSPGPTTPVVPAAPTASAVLQESPPVPAEPVPAEPVPAQPVPGAAQELTAEAFEELLLSVVAERTGYPVAMLNVDMELESDLGVDSIKRVEVLSAVRERVGEQASGDVGELLKLRTLRQIVEAFTAATAPADATIPAPTAPVAVPEADHAIPAPRHEPVRTAEPATELTRLAVRTVETPAPGLTLAGLGDEPIAVIEDGEGVAERVAAGLTGHGLRATVVSSVPPEARAVVHLGGLAPAGSPESALAIQRDVFDAARSLAPHFTTAGGVFVAVQDTGGDFGLRGSSPERAWLGGIAALARTAAREWPTAVVKVIDCERGGRDADALAEAVVRELLDGGPAAEVGLRADGTRTTPVTVPAPVEPGTAARIGTDSVIVATGGARGVTAAALLDLARTHRPRIALLGRTEPAEEPPGLAAATDEAALTRALAERTGGATPAAIGAEARRILAAREIRSTVAALESAGSGVRYVAVDVRDGDALHHALEEVRRDWGPVTGIVHGAGVLADKLIAEKTDEQFDHVLATKAGGLRTLLAATGNDPLDTIVLFSSVAAVHGNAGQSDYAMANEVLNHVACAERARRPDCLVRSVSWGPWHAGMVTPALAAHFGRAGVPLIPTAQGAAAFTAELGAPGADTRVVLVAAGDGPGPAEAVTDPAAAQVRIDARTHPYLADHDIAGVPVLPVAVALDRFAGAAAAWRPDAGHLVLRDLRVFSKVALPHLDGAGHRLTLSGRRAATGSPSAVEAELAGEEGTPHFRVQLDFEADPPRPESWDTPRGLTAPKDTGIYDGRVLFHGPRFHALNSVHGVGAEGAEATVAGLTELGWGGDHWHLDAAATDGALQLALLWADGALGDATLPMAVAECRVHRRGPVQGPVRCVVRARKVHDTGARCDAALLGPDGSPVVELLGVELVRRPS</sequence>
<organism evidence="12 13">
    <name type="scientific">Streptomyces silvae</name>
    <dbReference type="NCBI Taxonomy" id="2803812"/>
    <lineage>
        <taxon>Bacteria</taxon>
        <taxon>Bacillati</taxon>
        <taxon>Actinomycetota</taxon>
        <taxon>Actinomycetes</taxon>
        <taxon>Kitasatosporales</taxon>
        <taxon>Streptomycetaceae</taxon>
        <taxon>Streptomyces</taxon>
    </lineage>
</organism>
<dbReference type="Pfam" id="PF16197">
    <property type="entry name" value="KAsynt_C_assoc"/>
    <property type="match status" value="1"/>
</dbReference>
<dbReference type="InterPro" id="IPR049551">
    <property type="entry name" value="PKS_DH_C"/>
</dbReference>
<dbReference type="RefSeq" id="WP_334557081.1">
    <property type="nucleotide sequence ID" value="NZ_JARUMK010000001.1"/>
</dbReference>
<dbReference type="PRINTS" id="PR01483">
    <property type="entry name" value="FASYNTHASE"/>
</dbReference>
<evidence type="ECO:0000259" key="9">
    <source>
        <dbReference type="PROSITE" id="PS50075"/>
    </source>
</evidence>
<feature type="region of interest" description="Disordered" evidence="8">
    <location>
        <begin position="930"/>
        <end position="957"/>
    </location>
</feature>
<dbReference type="SMART" id="SM00827">
    <property type="entry name" value="PKS_AT"/>
    <property type="match status" value="1"/>
</dbReference>
<dbReference type="InterPro" id="IPR036291">
    <property type="entry name" value="NAD(P)-bd_dom_sf"/>
</dbReference>
<dbReference type="InterPro" id="IPR013968">
    <property type="entry name" value="PKS_KR"/>
</dbReference>
<evidence type="ECO:0000259" key="10">
    <source>
        <dbReference type="PROSITE" id="PS52004"/>
    </source>
</evidence>
<dbReference type="InterPro" id="IPR042104">
    <property type="entry name" value="PKS_dehydratase_sf"/>
</dbReference>
<dbReference type="SMART" id="SM00825">
    <property type="entry name" value="PKS_KS"/>
    <property type="match status" value="1"/>
</dbReference>
<dbReference type="Gene3D" id="3.40.50.720">
    <property type="entry name" value="NAD(P)-binding Rossmann-like Domain"/>
    <property type="match status" value="1"/>
</dbReference>
<dbReference type="InterPro" id="IPR016035">
    <property type="entry name" value="Acyl_Trfase/lysoPLipase"/>
</dbReference>
<keyword evidence="3" id="KW-0808">Transferase</keyword>
<protein>
    <submittedName>
        <fullName evidence="12">SDR family oxidoreductase</fullName>
    </submittedName>
</protein>
<dbReference type="SUPFAM" id="SSF47336">
    <property type="entry name" value="ACP-like"/>
    <property type="match status" value="1"/>
</dbReference>
<dbReference type="InterPro" id="IPR018201">
    <property type="entry name" value="Ketoacyl_synth_AS"/>
</dbReference>
<accession>A0ABU7ZW23</accession>
<dbReference type="InterPro" id="IPR014043">
    <property type="entry name" value="Acyl_transferase_dom"/>
</dbReference>
<comment type="caution">
    <text evidence="12">The sequence shown here is derived from an EMBL/GenBank/DDBJ whole genome shotgun (WGS) entry which is preliminary data.</text>
</comment>
<dbReference type="PROSITE" id="PS50075">
    <property type="entry name" value="CARRIER"/>
    <property type="match status" value="1"/>
</dbReference>
<dbReference type="SMART" id="SM00822">
    <property type="entry name" value="PKS_KR"/>
    <property type="match status" value="1"/>
</dbReference>
<keyword evidence="5" id="KW-0511">Multifunctional enzyme</keyword>
<keyword evidence="13" id="KW-1185">Reference proteome</keyword>
<dbReference type="CDD" id="cd08953">
    <property type="entry name" value="KR_2_SDR_x"/>
    <property type="match status" value="1"/>
</dbReference>
<dbReference type="Gene3D" id="3.40.366.10">
    <property type="entry name" value="Malonyl-Coenzyme A Acyl Carrier Protein, domain 2"/>
    <property type="match status" value="1"/>
</dbReference>
<dbReference type="InterPro" id="IPR014030">
    <property type="entry name" value="Ketoacyl_synth_N"/>
</dbReference>
<proteinExistence type="predicted"/>
<dbReference type="InterPro" id="IPR057326">
    <property type="entry name" value="KR_dom"/>
</dbReference>
<evidence type="ECO:0000256" key="2">
    <source>
        <dbReference type="ARBA" id="ARBA00022553"/>
    </source>
</evidence>
<dbReference type="Pfam" id="PF14765">
    <property type="entry name" value="PS-DH"/>
    <property type="match status" value="1"/>
</dbReference>
<dbReference type="Pfam" id="PF00550">
    <property type="entry name" value="PP-binding"/>
    <property type="match status" value="1"/>
</dbReference>
<dbReference type="Proteomes" id="UP001382181">
    <property type="component" value="Unassembled WGS sequence"/>
</dbReference>
<dbReference type="CDD" id="cd00833">
    <property type="entry name" value="PKS"/>
    <property type="match status" value="1"/>
</dbReference>
<keyword evidence="2" id="KW-0597">Phosphoprotein</keyword>
<dbReference type="InterPro" id="IPR003965">
    <property type="entry name" value="Fatty_acid_synthase"/>
</dbReference>
<dbReference type="InterPro" id="IPR020841">
    <property type="entry name" value="PKS_Beta-ketoAc_synthase_dom"/>
</dbReference>
<dbReference type="PROSITE" id="PS52004">
    <property type="entry name" value="KS3_2"/>
    <property type="match status" value="1"/>
</dbReference>
<dbReference type="InterPro" id="IPR032821">
    <property type="entry name" value="PKS_assoc"/>
</dbReference>
<dbReference type="SUPFAM" id="SSF53901">
    <property type="entry name" value="Thiolase-like"/>
    <property type="match status" value="1"/>
</dbReference>
<dbReference type="Gene3D" id="3.10.129.110">
    <property type="entry name" value="Polyketide synthase dehydratase"/>
    <property type="match status" value="1"/>
</dbReference>
<dbReference type="InterPro" id="IPR050091">
    <property type="entry name" value="PKS_NRPS_Biosynth_Enz"/>
</dbReference>
<feature type="domain" description="Ketosynthase family 3 (KS3)" evidence="10">
    <location>
        <begin position="8"/>
        <end position="462"/>
    </location>
</feature>
<dbReference type="PROSITE" id="PS52019">
    <property type="entry name" value="PKS_MFAS_DH"/>
    <property type="match status" value="1"/>
</dbReference>
<keyword evidence="4" id="KW-0045">Antibiotic biosynthesis</keyword>
<dbReference type="Pfam" id="PF00109">
    <property type="entry name" value="ketoacyl-synt"/>
    <property type="match status" value="1"/>
</dbReference>
<dbReference type="InterPro" id="IPR016039">
    <property type="entry name" value="Thiolase-like"/>
</dbReference>
<evidence type="ECO:0000256" key="5">
    <source>
        <dbReference type="ARBA" id="ARBA00023268"/>
    </source>
</evidence>
<dbReference type="EMBL" id="JARUMK010000001">
    <property type="protein sequence ID" value="MEH0558343.1"/>
    <property type="molecule type" value="Genomic_DNA"/>
</dbReference>
<name>A0ABU7ZW23_9ACTN</name>
<feature type="active site" description="Proton acceptor; for dehydratase activity" evidence="7">
    <location>
        <position position="1764"/>
    </location>
</feature>